<keyword evidence="2" id="KW-1185">Reference proteome</keyword>
<evidence type="ECO:0000313" key="1">
    <source>
        <dbReference type="EMBL" id="WVX81425.1"/>
    </source>
</evidence>
<reference evidence="1 2" key="1">
    <citation type="submission" date="2023-10" db="EMBL/GenBank/DDBJ databases">
        <title>Niallia locisalis sp.nov. isolated from a salt pond sample.</title>
        <authorList>
            <person name="Li X.-J."/>
            <person name="Dong L."/>
        </authorList>
    </citation>
    <scope>NUCLEOTIDE SEQUENCE [LARGE SCALE GENOMIC DNA]</scope>
    <source>
        <strain evidence="1 2">DSM 29761</strain>
    </source>
</reference>
<sequence length="177" mass="20019">MAQATATATKAQEAAAHIGDSLFNSFTNGLDLVYTSRKEIENLFLQALETQKETFTKLSDDLSKIEAEQKKFIDEIREQVKLNIQRVFGPTAGKAYEQFNAQFDEVANRVQELTVAPYKEGLNLLVQSQEQFQQTIVNSIEQQQKLRQDLTEQVKASQKIFNDIVEANSKLALGLFK</sequence>
<dbReference type="InterPro" id="IPR011728">
    <property type="entry name" value="PhaP_Bmeg"/>
</dbReference>
<organism evidence="1 2">
    <name type="scientific">Niallia oryzisoli</name>
    <dbReference type="NCBI Taxonomy" id="1737571"/>
    <lineage>
        <taxon>Bacteria</taxon>
        <taxon>Bacillati</taxon>
        <taxon>Bacillota</taxon>
        <taxon>Bacilli</taxon>
        <taxon>Bacillales</taxon>
        <taxon>Bacillaceae</taxon>
        <taxon>Niallia</taxon>
    </lineage>
</organism>
<gene>
    <name evidence="1" type="ORF">R4Z09_30515</name>
</gene>
<evidence type="ECO:0000313" key="2">
    <source>
        <dbReference type="Proteomes" id="UP001357223"/>
    </source>
</evidence>
<proteinExistence type="predicted"/>
<evidence type="ECO:0008006" key="3">
    <source>
        <dbReference type="Google" id="ProtNLM"/>
    </source>
</evidence>
<dbReference type="EMBL" id="CP137640">
    <property type="protein sequence ID" value="WVX81425.1"/>
    <property type="molecule type" value="Genomic_DNA"/>
</dbReference>
<dbReference type="Proteomes" id="UP001357223">
    <property type="component" value="Chromosome"/>
</dbReference>
<dbReference type="Pfam" id="PF09602">
    <property type="entry name" value="PhaP_Bmeg"/>
    <property type="match status" value="1"/>
</dbReference>
<accession>A0ABZ2CHL4</accession>
<name>A0ABZ2CHL4_9BACI</name>
<protein>
    <recommendedName>
        <fullName evidence="3">Phasin domain-containing protein</fullName>
    </recommendedName>
</protein>
<dbReference type="RefSeq" id="WP_338450353.1">
    <property type="nucleotide sequence ID" value="NZ_CP137640.1"/>
</dbReference>